<protein>
    <submittedName>
        <fullName evidence="1">Uncharacterized protein</fullName>
    </submittedName>
</protein>
<reference evidence="1 2" key="1">
    <citation type="submission" date="2019-04" db="EMBL/GenBank/DDBJ databases">
        <title>An improved genome assembly and genetic linkage map for asparagus bean, Vigna unguiculata ssp. sesquipedialis.</title>
        <authorList>
            <person name="Xia Q."/>
            <person name="Zhang R."/>
            <person name="Dong Y."/>
        </authorList>
    </citation>
    <scope>NUCLEOTIDE SEQUENCE [LARGE SCALE GENOMIC DNA]</scope>
    <source>
        <tissue evidence="1">Leaf</tissue>
    </source>
</reference>
<gene>
    <name evidence="1" type="ORF">DEO72_LG9g2046</name>
</gene>
<accession>A0A4D6N2E9</accession>
<evidence type="ECO:0000313" key="1">
    <source>
        <dbReference type="EMBL" id="QCE07031.1"/>
    </source>
</evidence>
<keyword evidence="2" id="KW-1185">Reference proteome</keyword>
<sequence>MSVKPPIVTGDKLILVVFEEAIYNGVDALSISLDGSASSLLNDDMVAGSFHAAK</sequence>
<dbReference type="EMBL" id="CP039353">
    <property type="protein sequence ID" value="QCE07031.1"/>
    <property type="molecule type" value="Genomic_DNA"/>
</dbReference>
<dbReference type="Proteomes" id="UP000501690">
    <property type="component" value="Linkage Group LG9"/>
</dbReference>
<name>A0A4D6N2E9_VIGUN</name>
<organism evidence="1 2">
    <name type="scientific">Vigna unguiculata</name>
    <name type="common">Cowpea</name>
    <dbReference type="NCBI Taxonomy" id="3917"/>
    <lineage>
        <taxon>Eukaryota</taxon>
        <taxon>Viridiplantae</taxon>
        <taxon>Streptophyta</taxon>
        <taxon>Embryophyta</taxon>
        <taxon>Tracheophyta</taxon>
        <taxon>Spermatophyta</taxon>
        <taxon>Magnoliopsida</taxon>
        <taxon>eudicotyledons</taxon>
        <taxon>Gunneridae</taxon>
        <taxon>Pentapetalae</taxon>
        <taxon>rosids</taxon>
        <taxon>fabids</taxon>
        <taxon>Fabales</taxon>
        <taxon>Fabaceae</taxon>
        <taxon>Papilionoideae</taxon>
        <taxon>50 kb inversion clade</taxon>
        <taxon>NPAAA clade</taxon>
        <taxon>indigoferoid/millettioid clade</taxon>
        <taxon>Phaseoleae</taxon>
        <taxon>Vigna</taxon>
    </lineage>
</organism>
<evidence type="ECO:0000313" key="2">
    <source>
        <dbReference type="Proteomes" id="UP000501690"/>
    </source>
</evidence>
<dbReference type="AlphaFoldDB" id="A0A4D6N2E9"/>
<proteinExistence type="predicted"/>